<keyword evidence="5" id="KW-0863">Zinc-finger</keyword>
<accession>A0AAE0SFV3</accession>
<dbReference type="PANTHER" id="PTHR31054:SF3">
    <property type="entry name" value="ZYGOTE ARREST PROTEIN 1-LIKE"/>
    <property type="match status" value="1"/>
</dbReference>
<organism evidence="12 13">
    <name type="scientific">Potamilus streckersoni</name>
    <dbReference type="NCBI Taxonomy" id="2493646"/>
    <lineage>
        <taxon>Eukaryota</taxon>
        <taxon>Metazoa</taxon>
        <taxon>Spiralia</taxon>
        <taxon>Lophotrochozoa</taxon>
        <taxon>Mollusca</taxon>
        <taxon>Bivalvia</taxon>
        <taxon>Autobranchia</taxon>
        <taxon>Heteroconchia</taxon>
        <taxon>Palaeoheterodonta</taxon>
        <taxon>Unionida</taxon>
        <taxon>Unionoidea</taxon>
        <taxon>Unionidae</taxon>
        <taxon>Ambleminae</taxon>
        <taxon>Lampsilini</taxon>
        <taxon>Potamilus</taxon>
    </lineage>
</organism>
<dbReference type="Pfam" id="PF13695">
    <property type="entry name" value="Zn_ribbon_3CxxC"/>
    <property type="match status" value="1"/>
</dbReference>
<evidence type="ECO:0000256" key="9">
    <source>
        <dbReference type="ARBA" id="ARBA00022943"/>
    </source>
</evidence>
<sequence length="68" mass="7828">VYYQQECKSCRIAVSPYKVEPIICSRCEQQNCECTKEDRKKRNINPNKPHRSDLCEKCKNGSLCNGGC</sequence>
<feature type="non-terminal residue" evidence="12">
    <location>
        <position position="1"/>
    </location>
</feature>
<dbReference type="GO" id="GO:0005737">
    <property type="term" value="C:cytoplasm"/>
    <property type="evidence" value="ECO:0007669"/>
    <property type="project" value="UniProtKB-SubCell"/>
</dbReference>
<keyword evidence="8" id="KW-0694">RNA-binding</keyword>
<dbReference type="EMBL" id="JAEAOA010001744">
    <property type="protein sequence ID" value="KAK3591162.1"/>
    <property type="molecule type" value="Genomic_DNA"/>
</dbReference>
<dbReference type="GO" id="GO:0048477">
    <property type="term" value="P:oogenesis"/>
    <property type="evidence" value="ECO:0007669"/>
    <property type="project" value="UniProtKB-KW"/>
</dbReference>
<feature type="domain" description="3CxxC-type" evidence="11">
    <location>
        <begin position="2"/>
        <end position="61"/>
    </location>
</feature>
<dbReference type="InterPro" id="IPR027377">
    <property type="entry name" value="ZAR1/RTP1-5-like_Znf-3CxxC"/>
</dbReference>
<reference evidence="12" key="2">
    <citation type="journal article" date="2021" name="Genome Biol. Evol.">
        <title>Developing a high-quality reference genome for a parasitic bivalve with doubly uniparental inheritance (Bivalvia: Unionida).</title>
        <authorList>
            <person name="Smith C.H."/>
        </authorList>
    </citation>
    <scope>NUCLEOTIDE SEQUENCE</scope>
    <source>
        <strain evidence="12">CHS0354</strain>
        <tissue evidence="12">Mantle</tissue>
    </source>
</reference>
<keyword evidence="6" id="KW-0221">Differentiation</keyword>
<keyword evidence="3" id="KW-0963">Cytoplasm</keyword>
<evidence type="ECO:0000259" key="11">
    <source>
        <dbReference type="Pfam" id="PF13695"/>
    </source>
</evidence>
<evidence type="ECO:0000256" key="1">
    <source>
        <dbReference type="ARBA" id="ARBA00004496"/>
    </source>
</evidence>
<evidence type="ECO:0000313" key="12">
    <source>
        <dbReference type="EMBL" id="KAK3591162.1"/>
    </source>
</evidence>
<keyword evidence="4" id="KW-0479">Metal-binding</keyword>
<keyword evidence="13" id="KW-1185">Reference proteome</keyword>
<keyword evidence="9" id="KW-0896">Oogenesis</keyword>
<evidence type="ECO:0000256" key="7">
    <source>
        <dbReference type="ARBA" id="ARBA00022833"/>
    </source>
</evidence>
<comment type="subcellular location">
    <subcellularLocation>
        <location evidence="1">Cytoplasm</location>
    </subcellularLocation>
</comment>
<evidence type="ECO:0000256" key="8">
    <source>
        <dbReference type="ARBA" id="ARBA00022884"/>
    </source>
</evidence>
<dbReference type="Proteomes" id="UP001195483">
    <property type="component" value="Unassembled WGS sequence"/>
</dbReference>
<dbReference type="GO" id="GO:0003729">
    <property type="term" value="F:mRNA binding"/>
    <property type="evidence" value="ECO:0007669"/>
    <property type="project" value="UniProtKB-ARBA"/>
</dbReference>
<proteinExistence type="inferred from homology"/>
<dbReference type="PANTHER" id="PTHR31054">
    <property type="entry name" value="ZYGOTE ARREST PROTEIN 1-LIKE ISOFORM X1"/>
    <property type="match status" value="1"/>
</dbReference>
<evidence type="ECO:0000313" key="13">
    <source>
        <dbReference type="Proteomes" id="UP001195483"/>
    </source>
</evidence>
<evidence type="ECO:0000256" key="10">
    <source>
        <dbReference type="ARBA" id="ARBA00034699"/>
    </source>
</evidence>
<comment type="caution">
    <text evidence="12">The sequence shown here is derived from an EMBL/GenBank/DDBJ whole genome shotgun (WGS) entry which is preliminary data.</text>
</comment>
<evidence type="ECO:0000256" key="6">
    <source>
        <dbReference type="ARBA" id="ARBA00022782"/>
    </source>
</evidence>
<evidence type="ECO:0000256" key="3">
    <source>
        <dbReference type="ARBA" id="ARBA00022490"/>
    </source>
</evidence>
<name>A0AAE0SFV3_9BIVA</name>
<dbReference type="GO" id="GO:0008270">
    <property type="term" value="F:zinc ion binding"/>
    <property type="evidence" value="ECO:0007669"/>
    <property type="project" value="UniProtKB-KW"/>
</dbReference>
<dbReference type="GO" id="GO:0006412">
    <property type="term" value="P:translation"/>
    <property type="evidence" value="ECO:0007669"/>
    <property type="project" value="TreeGrafter"/>
</dbReference>
<gene>
    <name evidence="12" type="ORF">CHS0354_029011</name>
</gene>
<reference evidence="12" key="1">
    <citation type="journal article" date="2021" name="Genome Biol. Evol.">
        <title>A High-Quality Reference Genome for a Parasitic Bivalve with Doubly Uniparental Inheritance (Bivalvia: Unionida).</title>
        <authorList>
            <person name="Smith C.H."/>
        </authorList>
    </citation>
    <scope>NUCLEOTIDE SEQUENCE</scope>
    <source>
        <strain evidence="12">CHS0354</strain>
    </source>
</reference>
<reference evidence="12" key="3">
    <citation type="submission" date="2023-05" db="EMBL/GenBank/DDBJ databases">
        <authorList>
            <person name="Smith C.H."/>
        </authorList>
    </citation>
    <scope>NUCLEOTIDE SEQUENCE</scope>
    <source>
        <strain evidence="12">CHS0354</strain>
        <tissue evidence="12">Mantle</tissue>
    </source>
</reference>
<keyword evidence="2" id="KW-0217">Developmental protein</keyword>
<evidence type="ECO:0000256" key="5">
    <source>
        <dbReference type="ARBA" id="ARBA00022771"/>
    </source>
</evidence>
<comment type="similarity">
    <text evidence="10">Belongs to the ZAR1 family.</text>
</comment>
<dbReference type="InterPro" id="IPR026775">
    <property type="entry name" value="Zar1"/>
</dbReference>
<keyword evidence="7" id="KW-0862">Zinc</keyword>
<evidence type="ECO:0000256" key="2">
    <source>
        <dbReference type="ARBA" id="ARBA00022473"/>
    </source>
</evidence>
<dbReference type="AlphaFoldDB" id="A0AAE0SFV3"/>
<dbReference type="GO" id="GO:0017148">
    <property type="term" value="P:negative regulation of translation"/>
    <property type="evidence" value="ECO:0007669"/>
    <property type="project" value="UniProtKB-ARBA"/>
</dbReference>
<protein>
    <recommendedName>
        <fullName evidence="11">3CxxC-type domain-containing protein</fullName>
    </recommendedName>
</protein>
<evidence type="ECO:0000256" key="4">
    <source>
        <dbReference type="ARBA" id="ARBA00022723"/>
    </source>
</evidence>